<protein>
    <submittedName>
        <fullName evidence="2">(Atlantic silverside) hypothetical protein</fullName>
    </submittedName>
</protein>
<feature type="transmembrane region" description="Helical" evidence="1">
    <location>
        <begin position="292"/>
        <end position="313"/>
    </location>
</feature>
<dbReference type="AlphaFoldDB" id="A0A8S4BMP9"/>
<comment type="caution">
    <text evidence="2">The sequence shown here is derived from an EMBL/GenBank/DDBJ whole genome shotgun (WGS) entry which is preliminary data.</text>
</comment>
<keyword evidence="1" id="KW-0472">Membrane</keyword>
<dbReference type="Pfam" id="PF09772">
    <property type="entry name" value="Tmem26"/>
    <property type="match status" value="1"/>
</dbReference>
<name>A0A8S4BMP9_9TELE</name>
<keyword evidence="1" id="KW-0812">Transmembrane</keyword>
<feature type="transmembrane region" description="Helical" evidence="1">
    <location>
        <begin position="218"/>
        <end position="235"/>
    </location>
</feature>
<sequence>MLPSSVRAVRSDVAFERGGKRSAHVWKYRALFVLLALVGVFRVIWVKKDGMYWLLTIIFLPLVVEMIITLKRRQGQDYKWFSPPIFLFLISIIPSIWILELHHRHGLVSDPECQSLDSWDSLRKLISQNKTLGNQTNNDYLKTFQNVFSAVCSNEWILALHQLVLILLIFGKWLLPIGGGVSKGELSEILLTFVGTGADILEFNSETLNDIKDRRHHVVYIILGVWTWSMLQFPIHPSAANSAGENEESEDTHEDSWCANHISDIWSIVQALLIQDGPFLVVRLTVMTYYRVFNQMLAFFAFKNFLVFILNLYKLAVLSQHCRSCRHDPVRASDVP</sequence>
<gene>
    <name evidence="2" type="ORF">MMEN_LOCUS20434</name>
</gene>
<dbReference type="EMBL" id="CAJRST010039999">
    <property type="protein sequence ID" value="CAG6016640.1"/>
    <property type="molecule type" value="Genomic_DNA"/>
</dbReference>
<keyword evidence="3" id="KW-1185">Reference proteome</keyword>
<dbReference type="PANTHER" id="PTHR22168">
    <property type="entry name" value="TMEM26 PROTEIN"/>
    <property type="match status" value="1"/>
</dbReference>
<evidence type="ECO:0000256" key="1">
    <source>
        <dbReference type="SAM" id="Phobius"/>
    </source>
</evidence>
<feature type="transmembrane region" description="Helical" evidence="1">
    <location>
        <begin position="51"/>
        <end position="68"/>
    </location>
</feature>
<organism evidence="2 3">
    <name type="scientific">Menidia menidia</name>
    <name type="common">Atlantic silverside</name>
    <dbReference type="NCBI Taxonomy" id="238744"/>
    <lineage>
        <taxon>Eukaryota</taxon>
        <taxon>Metazoa</taxon>
        <taxon>Chordata</taxon>
        <taxon>Craniata</taxon>
        <taxon>Vertebrata</taxon>
        <taxon>Euteleostomi</taxon>
        <taxon>Actinopterygii</taxon>
        <taxon>Neopterygii</taxon>
        <taxon>Teleostei</taxon>
        <taxon>Neoteleostei</taxon>
        <taxon>Acanthomorphata</taxon>
        <taxon>Ovalentaria</taxon>
        <taxon>Atherinomorphae</taxon>
        <taxon>Atheriniformes</taxon>
        <taxon>Atherinopsidae</taxon>
        <taxon>Menidiinae</taxon>
        <taxon>Menidia</taxon>
    </lineage>
</organism>
<feature type="transmembrane region" description="Helical" evidence="1">
    <location>
        <begin position="26"/>
        <end position="45"/>
    </location>
</feature>
<evidence type="ECO:0000313" key="2">
    <source>
        <dbReference type="EMBL" id="CAG6016640.1"/>
    </source>
</evidence>
<evidence type="ECO:0000313" key="3">
    <source>
        <dbReference type="Proteomes" id="UP000677803"/>
    </source>
</evidence>
<proteinExistence type="predicted"/>
<dbReference type="InterPro" id="IPR019169">
    <property type="entry name" value="Transmembrane_26"/>
</dbReference>
<dbReference type="Proteomes" id="UP000677803">
    <property type="component" value="Unassembled WGS sequence"/>
</dbReference>
<reference evidence="2" key="1">
    <citation type="submission" date="2021-05" db="EMBL/GenBank/DDBJ databases">
        <authorList>
            <person name="Tigano A."/>
        </authorList>
    </citation>
    <scope>NUCLEOTIDE SEQUENCE</scope>
</reference>
<feature type="transmembrane region" description="Helical" evidence="1">
    <location>
        <begin position="80"/>
        <end position="99"/>
    </location>
</feature>
<keyword evidence="1" id="KW-1133">Transmembrane helix</keyword>
<dbReference type="PANTHER" id="PTHR22168:SF3">
    <property type="entry name" value="TRANSMEMBRANE PROTEIN 26"/>
    <property type="match status" value="1"/>
</dbReference>
<accession>A0A8S4BMP9</accession>
<feature type="transmembrane region" description="Helical" evidence="1">
    <location>
        <begin position="156"/>
        <end position="175"/>
    </location>
</feature>
<dbReference type="OrthoDB" id="10042902at2759"/>